<dbReference type="eggNOG" id="COG1331">
    <property type="taxonomic scope" value="Bacteria"/>
</dbReference>
<dbReference type="InterPro" id="IPR011990">
    <property type="entry name" value="TPR-like_helical_dom_sf"/>
</dbReference>
<keyword evidence="4" id="KW-1185">Reference proteome</keyword>
<evidence type="ECO:0000313" key="4">
    <source>
        <dbReference type="Proteomes" id="UP000005938"/>
    </source>
</evidence>
<dbReference type="PROSITE" id="PS51352">
    <property type="entry name" value="THIOREDOXIN_2"/>
    <property type="match status" value="1"/>
</dbReference>
<sequence length="443" mass="51562">MLHKILLGFCMLMLSFVSNAQGIQFEKGTFKQALQKAKKENKLLFIDGYADWCAPCKKMEKTVFQEEEVGTYFDEHIVALKVDVEKGDGPKIKEKYDIQGLPGYVFIDGNDEVVYRFSRAMPTEEFMKEVKSAVAYSKDPNSLGRLRERYAVNKQDETLVRMYMDKMLFQGETQNYTDVLEHYLRIQKSVPDSSKAMVKLLADHYKQLVLGGEAERIISDNIETKAWKKHVRKDIREIYQKIPKEMITTTTEYAILKRDTTYLELAIKNASNAGFSTDDAQKKRIYTYYYLKTGQGEKYKAFVYNDIVGYLNNIDKEELRSFYVDWLERTAQGDPEALRISRPNSVRHSMDIYNMVKNYAQFARTKDEKSEALSWMEVAFYIRPNSQENTNNYANILYVLGHKTKAIELKEQAYEMGLKEGIKRISFLKQELDLMKAGEPIQL</sequence>
<evidence type="ECO:0000313" key="3">
    <source>
        <dbReference type="EMBL" id="EID74016.1"/>
    </source>
</evidence>
<reference evidence="3 4" key="1">
    <citation type="journal article" date="2012" name="J. Bacteriol.">
        <title>Genome Sequence of the Halotolerant Bacterium Imtechella halotolerans K1T.</title>
        <authorList>
            <person name="Kumar S."/>
            <person name="Vikram S."/>
            <person name="Subramanian S."/>
            <person name="Raghava G.P."/>
            <person name="Pinnaka A.K."/>
        </authorList>
    </citation>
    <scope>NUCLEOTIDE SEQUENCE [LARGE SCALE GENOMIC DNA]</scope>
    <source>
        <strain evidence="3 4">K1</strain>
    </source>
</reference>
<dbReference type="SUPFAM" id="SSF81901">
    <property type="entry name" value="HCP-like"/>
    <property type="match status" value="1"/>
</dbReference>
<dbReference type="Gene3D" id="1.25.40.10">
    <property type="entry name" value="Tetratricopeptide repeat domain"/>
    <property type="match status" value="1"/>
</dbReference>
<organism evidence="3 4">
    <name type="scientific">Imtechella halotolerans K1</name>
    <dbReference type="NCBI Taxonomy" id="946077"/>
    <lineage>
        <taxon>Bacteria</taxon>
        <taxon>Pseudomonadati</taxon>
        <taxon>Bacteroidota</taxon>
        <taxon>Flavobacteriia</taxon>
        <taxon>Flavobacteriales</taxon>
        <taxon>Flavobacteriaceae</taxon>
        <taxon>Imtechella</taxon>
    </lineage>
</organism>
<dbReference type="GO" id="GO:0045454">
    <property type="term" value="P:cell redox homeostasis"/>
    <property type="evidence" value="ECO:0007669"/>
    <property type="project" value="TreeGrafter"/>
</dbReference>
<dbReference type="OrthoDB" id="120730at2"/>
<dbReference type="InterPro" id="IPR013766">
    <property type="entry name" value="Thioredoxin_domain"/>
</dbReference>
<keyword evidence="1" id="KW-0732">Signal</keyword>
<accession>I0WCA0</accession>
<gene>
    <name evidence="3" type="ORF">W5A_09622</name>
</gene>
<feature type="signal peptide" evidence="1">
    <location>
        <begin position="1"/>
        <end position="20"/>
    </location>
</feature>
<dbReference type="Pfam" id="PF13899">
    <property type="entry name" value="Thioredoxin_7"/>
    <property type="match status" value="1"/>
</dbReference>
<feature type="domain" description="Thioredoxin" evidence="2">
    <location>
        <begin position="5"/>
        <end position="135"/>
    </location>
</feature>
<dbReference type="PANTHER" id="PTHR32234">
    <property type="entry name" value="THIOL:DISULFIDE INTERCHANGE PROTEIN DSBD"/>
    <property type="match status" value="1"/>
</dbReference>
<evidence type="ECO:0000259" key="2">
    <source>
        <dbReference type="PROSITE" id="PS51352"/>
    </source>
</evidence>
<dbReference type="Gene3D" id="3.40.30.10">
    <property type="entry name" value="Glutaredoxin"/>
    <property type="match status" value="1"/>
</dbReference>
<dbReference type="RefSeq" id="WP_008239936.1">
    <property type="nucleotide sequence ID" value="NZ_AJJU01000014.1"/>
</dbReference>
<dbReference type="InterPro" id="IPR036249">
    <property type="entry name" value="Thioredoxin-like_sf"/>
</dbReference>
<dbReference type="AlphaFoldDB" id="I0WCA0"/>
<dbReference type="GO" id="GO:0006950">
    <property type="term" value="P:response to stress"/>
    <property type="evidence" value="ECO:0007669"/>
    <property type="project" value="UniProtKB-ARBA"/>
</dbReference>
<name>I0WCA0_9FLAO</name>
<dbReference type="STRING" id="946077.W5A_09622"/>
<protein>
    <submittedName>
        <fullName evidence="3">Thioredoxin domaiN-containing protein</fullName>
    </submittedName>
</protein>
<evidence type="ECO:0000256" key="1">
    <source>
        <dbReference type="SAM" id="SignalP"/>
    </source>
</evidence>
<dbReference type="Proteomes" id="UP000005938">
    <property type="component" value="Unassembled WGS sequence"/>
</dbReference>
<proteinExistence type="predicted"/>
<dbReference type="SUPFAM" id="SSF52833">
    <property type="entry name" value="Thioredoxin-like"/>
    <property type="match status" value="1"/>
</dbReference>
<dbReference type="PANTHER" id="PTHR32234:SF0">
    <property type="entry name" value="THIOL:DISULFIDE INTERCHANGE PROTEIN DSBD"/>
    <property type="match status" value="1"/>
</dbReference>
<dbReference type="EMBL" id="AJJU01000014">
    <property type="protein sequence ID" value="EID74016.1"/>
    <property type="molecule type" value="Genomic_DNA"/>
</dbReference>
<feature type="chain" id="PRO_5003636032" evidence="1">
    <location>
        <begin position="21"/>
        <end position="443"/>
    </location>
</feature>
<dbReference type="GO" id="GO:0015035">
    <property type="term" value="F:protein-disulfide reductase activity"/>
    <property type="evidence" value="ECO:0007669"/>
    <property type="project" value="TreeGrafter"/>
</dbReference>
<comment type="caution">
    <text evidence="3">The sequence shown here is derived from an EMBL/GenBank/DDBJ whole genome shotgun (WGS) entry which is preliminary data.</text>
</comment>